<gene>
    <name evidence="5" type="ORF">AWN73_11295</name>
</gene>
<keyword evidence="3" id="KW-0732">Signal</keyword>
<dbReference type="PANTHER" id="PTHR46847:SF1">
    <property type="entry name" value="D-ALLOSE-BINDING PERIPLASMIC PROTEIN-RELATED"/>
    <property type="match status" value="1"/>
</dbReference>
<evidence type="ECO:0000256" key="2">
    <source>
        <dbReference type="ARBA" id="ARBA00007639"/>
    </source>
</evidence>
<dbReference type="RefSeq" id="WP_043664161.1">
    <property type="nucleotide sequence ID" value="NZ_JSEG01000010.1"/>
</dbReference>
<organism evidence="5 6">
    <name type="scientific">Clostridium butyricum</name>
    <dbReference type="NCBI Taxonomy" id="1492"/>
    <lineage>
        <taxon>Bacteria</taxon>
        <taxon>Bacillati</taxon>
        <taxon>Bacillota</taxon>
        <taxon>Clostridia</taxon>
        <taxon>Eubacteriales</taxon>
        <taxon>Clostridiaceae</taxon>
        <taxon>Clostridium</taxon>
    </lineage>
</organism>
<feature type="domain" description="Periplasmic binding protein" evidence="4">
    <location>
        <begin position="49"/>
        <end position="298"/>
    </location>
</feature>
<dbReference type="Pfam" id="PF13407">
    <property type="entry name" value="Peripla_BP_4"/>
    <property type="match status" value="1"/>
</dbReference>
<evidence type="ECO:0000259" key="4">
    <source>
        <dbReference type="Pfam" id="PF13407"/>
    </source>
</evidence>
<dbReference type="GO" id="GO:0030246">
    <property type="term" value="F:carbohydrate binding"/>
    <property type="evidence" value="ECO:0007669"/>
    <property type="project" value="UniProtKB-ARBA"/>
</dbReference>
<dbReference type="CDD" id="cd19971">
    <property type="entry name" value="PBP1_ABC_sugar_binding-like"/>
    <property type="match status" value="1"/>
</dbReference>
<dbReference type="Proteomes" id="UP000238081">
    <property type="component" value="Unassembled WGS sequence"/>
</dbReference>
<dbReference type="InterPro" id="IPR028082">
    <property type="entry name" value="Peripla_BP_I"/>
</dbReference>
<dbReference type="AlphaFoldDB" id="A0A0A6SBW1"/>
<comment type="caution">
    <text evidence="5">The sequence shown here is derived from an EMBL/GenBank/DDBJ whole genome shotgun (WGS) entry which is preliminary data.</text>
</comment>
<comment type="subcellular location">
    <subcellularLocation>
        <location evidence="1">Cell envelope</location>
    </subcellularLocation>
</comment>
<proteinExistence type="inferred from homology"/>
<dbReference type="EMBL" id="LRDH01000098">
    <property type="protein sequence ID" value="PPV15503.1"/>
    <property type="molecule type" value="Genomic_DNA"/>
</dbReference>
<comment type="similarity">
    <text evidence="2">Belongs to the bacterial solute-binding protein 2 family.</text>
</comment>
<dbReference type="GO" id="GO:0030313">
    <property type="term" value="C:cell envelope"/>
    <property type="evidence" value="ECO:0007669"/>
    <property type="project" value="UniProtKB-SubCell"/>
</dbReference>
<evidence type="ECO:0000313" key="5">
    <source>
        <dbReference type="EMBL" id="PPV15503.1"/>
    </source>
</evidence>
<reference evidence="5 6" key="1">
    <citation type="submission" date="2016-01" db="EMBL/GenBank/DDBJ databases">
        <title>Characterization of the Clostridium difficile lineages that are prevalent in Hong Kong and China.</title>
        <authorList>
            <person name="Kwok J.S.-L."/>
            <person name="Lam W.-Y."/>
            <person name="Ip M."/>
            <person name="Chan T.-F."/>
            <person name="Hawkey P.M."/>
            <person name="Tsui S.K.-W."/>
        </authorList>
    </citation>
    <scope>NUCLEOTIDE SEQUENCE [LARGE SCALE GENOMIC DNA]</scope>
    <source>
        <strain evidence="5 6">300064</strain>
    </source>
</reference>
<evidence type="ECO:0000256" key="3">
    <source>
        <dbReference type="ARBA" id="ARBA00022729"/>
    </source>
</evidence>
<sequence>MIIGYRKVFMAIILSLVFCTSIIGICVYISGNGVYSENGVESKRKIGATYMTMNNSYFKIINEEIRYVVEENGDTLITRDPALSLDKQIEEIYDFIDLKVDAIFINPVDWVGIRNALIDAQKAGIIIIAIDTDIYDDNLTACTVVSDNYKAGVLCAKDLMNKRNSANIILLEHKSAKSAIDRINGFEDTLRNNKNFKVVARRDCDGQLETAMPVVENILLKQKDVDTIMALNDPSALGGIMALEEKNIKGINVYGIDGSPDGKKMVKEDKMCATVSQSPRKIGRISGESLYNIFQGKEVDKKIVVPVELITKENIDEFRLDTWQ</sequence>
<dbReference type="SUPFAM" id="SSF53822">
    <property type="entry name" value="Periplasmic binding protein-like I"/>
    <property type="match status" value="1"/>
</dbReference>
<name>A0A0A6SBW1_CLOBU</name>
<dbReference type="InterPro" id="IPR025997">
    <property type="entry name" value="SBP_2_dom"/>
</dbReference>
<evidence type="ECO:0000256" key="1">
    <source>
        <dbReference type="ARBA" id="ARBA00004196"/>
    </source>
</evidence>
<protein>
    <submittedName>
        <fullName evidence="5">GntR family transcriptional regulator</fullName>
    </submittedName>
</protein>
<dbReference type="PANTHER" id="PTHR46847">
    <property type="entry name" value="D-ALLOSE-BINDING PERIPLASMIC PROTEIN-RELATED"/>
    <property type="match status" value="1"/>
</dbReference>
<evidence type="ECO:0000313" key="6">
    <source>
        <dbReference type="Proteomes" id="UP000238081"/>
    </source>
</evidence>
<dbReference type="Gene3D" id="3.40.50.2300">
    <property type="match status" value="2"/>
</dbReference>
<accession>A0A0A6SBW1</accession>